<feature type="repeat" description="Pumilio" evidence="3">
    <location>
        <begin position="821"/>
        <end position="858"/>
    </location>
</feature>
<dbReference type="InterPro" id="IPR011989">
    <property type="entry name" value="ARM-like"/>
</dbReference>
<proteinExistence type="predicted"/>
<feature type="repeat" description="Pumilio" evidence="3">
    <location>
        <begin position="631"/>
        <end position="667"/>
    </location>
</feature>
<name>A0A4Y7LCC6_PAPSO</name>
<feature type="repeat" description="Pumilio" evidence="3">
    <location>
        <begin position="785"/>
        <end position="820"/>
    </location>
</feature>
<feature type="compositionally biased region" description="Polar residues" evidence="4">
    <location>
        <begin position="105"/>
        <end position="123"/>
    </location>
</feature>
<dbReference type="SUPFAM" id="SSF48371">
    <property type="entry name" value="ARM repeat"/>
    <property type="match status" value="1"/>
</dbReference>
<dbReference type="PROSITE" id="PS50303">
    <property type="entry name" value="PUM_HD"/>
    <property type="match status" value="1"/>
</dbReference>
<dbReference type="OMA" id="TDMKALP"/>
<dbReference type="Gramene" id="RZC82876">
    <property type="protein sequence ID" value="RZC82876"/>
    <property type="gene ID" value="C5167_045659"/>
</dbReference>
<feature type="compositionally biased region" description="Polar residues" evidence="4">
    <location>
        <begin position="131"/>
        <end position="146"/>
    </location>
</feature>
<keyword evidence="2" id="KW-0810">Translation regulation</keyword>
<keyword evidence="7" id="KW-1185">Reference proteome</keyword>
<dbReference type="InterPro" id="IPR033133">
    <property type="entry name" value="PUM-HD"/>
</dbReference>
<evidence type="ECO:0000259" key="5">
    <source>
        <dbReference type="PROSITE" id="PS50303"/>
    </source>
</evidence>
<evidence type="ECO:0000313" key="6">
    <source>
        <dbReference type="EMBL" id="RZC82876.1"/>
    </source>
</evidence>
<dbReference type="SMART" id="SM00025">
    <property type="entry name" value="Pumilio"/>
    <property type="match status" value="8"/>
</dbReference>
<feature type="repeat" description="Pumilio" evidence="3">
    <location>
        <begin position="713"/>
        <end position="748"/>
    </location>
</feature>
<dbReference type="PANTHER" id="PTHR12537">
    <property type="entry name" value="RNA BINDING PROTEIN PUMILIO-RELATED"/>
    <property type="match status" value="1"/>
</dbReference>
<feature type="region of interest" description="Disordered" evidence="4">
    <location>
        <begin position="91"/>
        <end position="222"/>
    </location>
</feature>
<evidence type="ECO:0000256" key="1">
    <source>
        <dbReference type="ARBA" id="ARBA00022737"/>
    </source>
</evidence>
<dbReference type="GO" id="GO:0006417">
    <property type="term" value="P:regulation of translation"/>
    <property type="evidence" value="ECO:0007669"/>
    <property type="project" value="UniProtKB-KW"/>
</dbReference>
<dbReference type="InterPro" id="IPR001313">
    <property type="entry name" value="Pumilio_RNA-bd_rpt"/>
</dbReference>
<dbReference type="EMBL" id="CM010725">
    <property type="protein sequence ID" value="RZC82876.1"/>
    <property type="molecule type" value="Genomic_DNA"/>
</dbReference>
<evidence type="ECO:0000313" key="7">
    <source>
        <dbReference type="Proteomes" id="UP000316621"/>
    </source>
</evidence>
<feature type="repeat" description="Pumilio" evidence="3">
    <location>
        <begin position="749"/>
        <end position="784"/>
    </location>
</feature>
<reference evidence="6 7" key="1">
    <citation type="journal article" date="2018" name="Science">
        <title>The opium poppy genome and morphinan production.</title>
        <authorList>
            <person name="Guo L."/>
            <person name="Winzer T."/>
            <person name="Yang X."/>
            <person name="Li Y."/>
            <person name="Ning Z."/>
            <person name="He Z."/>
            <person name="Teodor R."/>
            <person name="Lu Y."/>
            <person name="Bowser T.A."/>
            <person name="Graham I.A."/>
            <person name="Ye K."/>
        </authorList>
    </citation>
    <scope>NUCLEOTIDE SEQUENCE [LARGE SCALE GENOMIC DNA]</scope>
    <source>
        <strain evidence="7">cv. HN1</strain>
        <tissue evidence="6">Leaves</tissue>
    </source>
</reference>
<keyword evidence="1" id="KW-0677">Repeat</keyword>
<evidence type="ECO:0000256" key="4">
    <source>
        <dbReference type="SAM" id="MobiDB-lite"/>
    </source>
</evidence>
<feature type="repeat" description="Pumilio" evidence="3">
    <location>
        <begin position="555"/>
        <end position="590"/>
    </location>
</feature>
<feature type="repeat" description="Pumilio" evidence="3">
    <location>
        <begin position="519"/>
        <end position="554"/>
    </location>
</feature>
<feature type="region of interest" description="Disordered" evidence="4">
    <location>
        <begin position="18"/>
        <end position="48"/>
    </location>
</feature>
<dbReference type="InterPro" id="IPR016024">
    <property type="entry name" value="ARM-type_fold"/>
</dbReference>
<dbReference type="CDD" id="cd07920">
    <property type="entry name" value="Pumilio"/>
    <property type="match status" value="1"/>
</dbReference>
<feature type="compositionally biased region" description="Polar residues" evidence="4">
    <location>
        <begin position="165"/>
        <end position="174"/>
    </location>
</feature>
<dbReference type="PANTHER" id="PTHR12537:SF147">
    <property type="entry name" value="PUMILIO HOMOLOG 12"/>
    <property type="match status" value="1"/>
</dbReference>
<evidence type="ECO:0000256" key="3">
    <source>
        <dbReference type="PROSITE-ProRule" id="PRU00317"/>
    </source>
</evidence>
<protein>
    <recommendedName>
        <fullName evidence="5">PUM-HD domain-containing protein</fullName>
    </recommendedName>
</protein>
<feature type="domain" description="PUM-HD" evidence="5">
    <location>
        <begin position="495"/>
        <end position="884"/>
    </location>
</feature>
<evidence type="ECO:0000256" key="2">
    <source>
        <dbReference type="ARBA" id="ARBA00022845"/>
    </source>
</evidence>
<dbReference type="Pfam" id="PF00806">
    <property type="entry name" value="PUF"/>
    <property type="match status" value="8"/>
</dbReference>
<dbReference type="GO" id="GO:0003729">
    <property type="term" value="F:mRNA binding"/>
    <property type="evidence" value="ECO:0007669"/>
    <property type="project" value="TreeGrafter"/>
</dbReference>
<dbReference type="PROSITE" id="PS50302">
    <property type="entry name" value="PUM"/>
    <property type="match status" value="8"/>
</dbReference>
<feature type="repeat" description="Pumilio" evidence="3">
    <location>
        <begin position="591"/>
        <end position="630"/>
    </location>
</feature>
<dbReference type="Proteomes" id="UP000316621">
    <property type="component" value="Chromosome 11"/>
</dbReference>
<dbReference type="GO" id="GO:0005737">
    <property type="term" value="C:cytoplasm"/>
    <property type="evidence" value="ECO:0007669"/>
    <property type="project" value="TreeGrafter"/>
</dbReference>
<organism evidence="6 7">
    <name type="scientific">Papaver somniferum</name>
    <name type="common">Opium poppy</name>
    <dbReference type="NCBI Taxonomy" id="3469"/>
    <lineage>
        <taxon>Eukaryota</taxon>
        <taxon>Viridiplantae</taxon>
        <taxon>Streptophyta</taxon>
        <taxon>Embryophyta</taxon>
        <taxon>Tracheophyta</taxon>
        <taxon>Spermatophyta</taxon>
        <taxon>Magnoliopsida</taxon>
        <taxon>Ranunculales</taxon>
        <taxon>Papaveraceae</taxon>
        <taxon>Papaveroideae</taxon>
        <taxon>Papaver</taxon>
    </lineage>
</organism>
<sequence length="884" mass="98839">MGDQDLHDIESLLIEIPNATSASPNAEESVRGNSLKVENGKSSPTTAFPNYYNGSHGLGTSPSRNSSIYGGISFERPNAASTKLFQSSFDQKHEMNGNPDGTRMTVKNNSQTPMSQGGVQDSSNHSEDQPLASSFTQFSFKNNASEGQHPGCVKQPMSGLVPGSMNGSPPSLTKSLNGLSLSSPRRSSLDRSNMEVNNGHKTGNSHKFEELKKKKNRHGQPLQDFDFNVEEPRRTVPMYSTSMPLDPSLSTFPVISSVPTPDFDYSTTPYQQPYFLNAQSAIPCIHPQELSQSHLAWRYMEEERYYRMQQQYLHLQQFQNQGFIPQVEENGNSTVRAPARTLWQPRFDMPVQNEAEQENKVPSRNGSRKLNAPEYPLMGRGCHCYVPDFYVNGENCSVGHEQRQTSMNPSIYSSATHSVKDFEAVQVLDKMGKHAYPEKLLTRSHGLNSLRYTSPGSISDHELQNHANTGGRLLGDAIFRHQLSMPNTGSFQLRDCSGDVDIRHGNSRIQPQKFNSLDEVAGRIYKLAKDQNGARFLQRRFIEGTTEDINKIFCEIIDHIVELMTDSFGNYLVQKLLEVCSETQRMQILRAITKKPGDLVKISSDMHGTRAVQKVIETLKSQEQFSMVFSSLKPGIVSLIKDPHGNHVAQRCLQHLMPQYSGDSRFDLINLSVHSFLWNSSKSLLRVSSLGPSITNAPLSVLYTFLQKFLFEAVTAHCFELATDRHGCCVLQKCLSNSDFEQKRRLICEVTSNALILSQDPFGNYVVQFILELEVPWATADALSQLDGNYGNLSMQKYSSNVVEKCLKYGGEERRTRIIKELISNSSLDQILLHPYGNYVIQAALNSSKGALHAALVEVIDPHVPALKTSPFGKKVLSCYSRKK</sequence>
<feature type="compositionally biased region" description="Low complexity" evidence="4">
    <location>
        <begin position="175"/>
        <end position="186"/>
    </location>
</feature>
<accession>A0A4Y7LCC6</accession>
<dbReference type="Gene3D" id="1.25.10.10">
    <property type="entry name" value="Leucine-rich Repeat Variant"/>
    <property type="match status" value="1"/>
</dbReference>
<dbReference type="InterPro" id="IPR033712">
    <property type="entry name" value="Pumilio_RNA-bd"/>
</dbReference>
<gene>
    <name evidence="6" type="ORF">C5167_045659</name>
</gene>
<dbReference type="AlphaFoldDB" id="A0A4Y7LCC6"/>